<dbReference type="EMBL" id="JH687555">
    <property type="protein sequence ID" value="EIN04237.1"/>
    <property type="molecule type" value="Genomic_DNA"/>
</dbReference>
<evidence type="ECO:0000313" key="3">
    <source>
        <dbReference type="EMBL" id="EIN04237.1"/>
    </source>
</evidence>
<evidence type="ECO:0000256" key="2">
    <source>
        <dbReference type="SAM" id="SignalP"/>
    </source>
</evidence>
<dbReference type="eggNOG" id="ENOG502S37J">
    <property type="taxonomic scope" value="Eukaryota"/>
</dbReference>
<feature type="compositionally biased region" description="Low complexity" evidence="1">
    <location>
        <begin position="271"/>
        <end position="280"/>
    </location>
</feature>
<organism evidence="3 4">
    <name type="scientific">Punctularia strigosozonata (strain HHB-11173)</name>
    <name type="common">White-rot fungus</name>
    <dbReference type="NCBI Taxonomy" id="741275"/>
    <lineage>
        <taxon>Eukaryota</taxon>
        <taxon>Fungi</taxon>
        <taxon>Dikarya</taxon>
        <taxon>Basidiomycota</taxon>
        <taxon>Agaricomycotina</taxon>
        <taxon>Agaricomycetes</taxon>
        <taxon>Corticiales</taxon>
        <taxon>Punctulariaceae</taxon>
        <taxon>Punctularia</taxon>
    </lineage>
</organism>
<evidence type="ECO:0000256" key="1">
    <source>
        <dbReference type="SAM" id="MobiDB-lite"/>
    </source>
</evidence>
<dbReference type="HOGENOM" id="CLU_729855_0_0_1"/>
<dbReference type="AlphaFoldDB" id="R7S395"/>
<keyword evidence="4" id="KW-1185">Reference proteome</keyword>
<feature type="region of interest" description="Disordered" evidence="1">
    <location>
        <begin position="263"/>
        <end position="310"/>
    </location>
</feature>
<reference evidence="4" key="1">
    <citation type="journal article" date="2012" name="Science">
        <title>The Paleozoic origin of enzymatic lignin decomposition reconstructed from 31 fungal genomes.</title>
        <authorList>
            <person name="Floudas D."/>
            <person name="Binder M."/>
            <person name="Riley R."/>
            <person name="Barry K."/>
            <person name="Blanchette R.A."/>
            <person name="Henrissat B."/>
            <person name="Martinez A.T."/>
            <person name="Otillar R."/>
            <person name="Spatafora J.W."/>
            <person name="Yadav J.S."/>
            <person name="Aerts A."/>
            <person name="Benoit I."/>
            <person name="Boyd A."/>
            <person name="Carlson A."/>
            <person name="Copeland A."/>
            <person name="Coutinho P.M."/>
            <person name="de Vries R.P."/>
            <person name="Ferreira P."/>
            <person name="Findley K."/>
            <person name="Foster B."/>
            <person name="Gaskell J."/>
            <person name="Glotzer D."/>
            <person name="Gorecki P."/>
            <person name="Heitman J."/>
            <person name="Hesse C."/>
            <person name="Hori C."/>
            <person name="Igarashi K."/>
            <person name="Jurgens J.A."/>
            <person name="Kallen N."/>
            <person name="Kersten P."/>
            <person name="Kohler A."/>
            <person name="Kuees U."/>
            <person name="Kumar T.K.A."/>
            <person name="Kuo A."/>
            <person name="LaButti K."/>
            <person name="Larrondo L.F."/>
            <person name="Lindquist E."/>
            <person name="Ling A."/>
            <person name="Lombard V."/>
            <person name="Lucas S."/>
            <person name="Lundell T."/>
            <person name="Martin R."/>
            <person name="McLaughlin D.J."/>
            <person name="Morgenstern I."/>
            <person name="Morin E."/>
            <person name="Murat C."/>
            <person name="Nagy L.G."/>
            <person name="Nolan M."/>
            <person name="Ohm R.A."/>
            <person name="Patyshakuliyeva A."/>
            <person name="Rokas A."/>
            <person name="Ruiz-Duenas F.J."/>
            <person name="Sabat G."/>
            <person name="Salamov A."/>
            <person name="Samejima M."/>
            <person name="Schmutz J."/>
            <person name="Slot J.C."/>
            <person name="St John F."/>
            <person name="Stenlid J."/>
            <person name="Sun H."/>
            <person name="Sun S."/>
            <person name="Syed K."/>
            <person name="Tsang A."/>
            <person name="Wiebenga A."/>
            <person name="Young D."/>
            <person name="Pisabarro A."/>
            <person name="Eastwood D.C."/>
            <person name="Martin F."/>
            <person name="Cullen D."/>
            <person name="Grigoriev I.V."/>
            <person name="Hibbett D.S."/>
        </authorList>
    </citation>
    <scope>NUCLEOTIDE SEQUENCE [LARGE SCALE GENOMIC DNA]</scope>
    <source>
        <strain evidence="4">HHB-11173 SS5</strain>
    </source>
</reference>
<protein>
    <submittedName>
        <fullName evidence="3">Uncharacterized protein</fullName>
    </submittedName>
</protein>
<dbReference type="KEGG" id="psq:PUNSTDRAFT_128360"/>
<keyword evidence="2" id="KW-0732">Signal</keyword>
<feature type="compositionally biased region" description="Low complexity" evidence="1">
    <location>
        <begin position="347"/>
        <end position="368"/>
    </location>
</feature>
<name>R7S395_PUNST</name>
<sequence>MVHSMLRAGALAAISVHFATSTYALPLPIAARHTDGYRSVGSAQQHSKRNVVIAGDVLPDNLLDGSSACVDVNCGDSLGIASLSAITVSEAPAAAPAPDVSAVRHHDNDTVVIVDGDHKTVRIPRSTLSMNATTSGTLALMMPEEGSADMTEIASLVIASSNDTPSPFVLDASAVNSTQFMMNVLDQSMLATMGAEQSPLPSAKVTVTLSTAHPDSVEGRVLCTTFDPAPTSPAQFTMEGCLTGPGSGSKSQLFLFDQETGQVSPMWQGQSDASAAAVDDAPNEDPEFGSKDASDGNDMPSMAAGVDPLTPLNNQIASVTDVGDDLAGSELAMSESPVTFSSTPDVAFSSPTPSAAASSTNAPAGAAPQSVIFVFKPSD</sequence>
<evidence type="ECO:0000313" key="4">
    <source>
        <dbReference type="Proteomes" id="UP000054196"/>
    </source>
</evidence>
<dbReference type="OrthoDB" id="3362371at2759"/>
<feature type="region of interest" description="Disordered" evidence="1">
    <location>
        <begin position="328"/>
        <end position="369"/>
    </location>
</feature>
<feature type="chain" id="PRO_5004443803" evidence="2">
    <location>
        <begin position="25"/>
        <end position="379"/>
    </location>
</feature>
<dbReference type="RefSeq" id="XP_007388380.1">
    <property type="nucleotide sequence ID" value="XM_007388318.1"/>
</dbReference>
<dbReference type="Proteomes" id="UP000054196">
    <property type="component" value="Unassembled WGS sequence"/>
</dbReference>
<feature type="signal peptide" evidence="2">
    <location>
        <begin position="1"/>
        <end position="24"/>
    </location>
</feature>
<gene>
    <name evidence="3" type="ORF">PUNSTDRAFT_128360</name>
</gene>
<accession>R7S395</accession>
<dbReference type="GeneID" id="18878130"/>
<proteinExistence type="predicted"/>